<dbReference type="CDD" id="cd07377">
    <property type="entry name" value="WHTH_GntR"/>
    <property type="match status" value="1"/>
</dbReference>
<dbReference type="Pfam" id="PF07729">
    <property type="entry name" value="FCD"/>
    <property type="match status" value="1"/>
</dbReference>
<protein>
    <submittedName>
        <fullName evidence="5">FadR family transcriptional regulator</fullName>
    </submittedName>
</protein>
<dbReference type="SMART" id="SM00895">
    <property type="entry name" value="FCD"/>
    <property type="match status" value="1"/>
</dbReference>
<evidence type="ECO:0000259" key="4">
    <source>
        <dbReference type="PROSITE" id="PS50949"/>
    </source>
</evidence>
<dbReference type="Proteomes" id="UP001204621">
    <property type="component" value="Unassembled WGS sequence"/>
</dbReference>
<dbReference type="Pfam" id="PF00392">
    <property type="entry name" value="GntR"/>
    <property type="match status" value="1"/>
</dbReference>
<sequence>MPPSSNLPRKRGQSLAQTVVDHVSRMINDGRIKPGEKIPSEAEIIAELGVSRSVVREAVSHMQAAGMVETFQGKGTFAKSGVPQHLSMDPNSVESMHDVLAVLELRIMLEAGSAGLAAARRTEAQLAQVQAAFDEFVDCCRAGMDTTNADRAFHLAIAQAANNRYLYDALNHIGSHFLPRTRMFTSRLHRDAPSVHIERTMREHEDILSAIIQRDADSARAAMRTHLSNSRERLRRAFEQNENAGH</sequence>
<dbReference type="PANTHER" id="PTHR43537:SF5">
    <property type="entry name" value="UXU OPERON TRANSCRIPTIONAL REGULATOR"/>
    <property type="match status" value="1"/>
</dbReference>
<dbReference type="Gene3D" id="1.10.10.10">
    <property type="entry name" value="Winged helix-like DNA-binding domain superfamily/Winged helix DNA-binding domain"/>
    <property type="match status" value="1"/>
</dbReference>
<keyword evidence="3" id="KW-0804">Transcription</keyword>
<dbReference type="PRINTS" id="PR00035">
    <property type="entry name" value="HTHGNTR"/>
</dbReference>
<dbReference type="SUPFAM" id="SSF48008">
    <property type="entry name" value="GntR ligand-binding domain-like"/>
    <property type="match status" value="1"/>
</dbReference>
<proteinExistence type="predicted"/>
<evidence type="ECO:0000256" key="2">
    <source>
        <dbReference type="ARBA" id="ARBA00023125"/>
    </source>
</evidence>
<dbReference type="InterPro" id="IPR036390">
    <property type="entry name" value="WH_DNA-bd_sf"/>
</dbReference>
<dbReference type="PROSITE" id="PS50949">
    <property type="entry name" value="HTH_GNTR"/>
    <property type="match status" value="1"/>
</dbReference>
<dbReference type="InterPro" id="IPR036388">
    <property type="entry name" value="WH-like_DNA-bd_sf"/>
</dbReference>
<dbReference type="InterPro" id="IPR011711">
    <property type="entry name" value="GntR_C"/>
</dbReference>
<dbReference type="Gene3D" id="1.20.120.530">
    <property type="entry name" value="GntR ligand-binding domain-like"/>
    <property type="match status" value="1"/>
</dbReference>
<evidence type="ECO:0000313" key="5">
    <source>
        <dbReference type="EMBL" id="MCS0659480.1"/>
    </source>
</evidence>
<reference evidence="5 6" key="1">
    <citation type="submission" date="2022-08" db="EMBL/GenBank/DDBJ databases">
        <title>Reclassification of Massilia species as members of the genera Telluria, Duganella, Pseudoduganella, Mokoshia gen. nov. and Zemynaea gen. nov. using orthogonal and non-orthogonal genome-based approaches.</title>
        <authorList>
            <person name="Bowman J.P."/>
        </authorList>
    </citation>
    <scope>NUCLEOTIDE SEQUENCE [LARGE SCALE GENOMIC DNA]</scope>
    <source>
        <strain evidence="5 6">JCM 31606</strain>
    </source>
</reference>
<organism evidence="5 6">
    <name type="scientific">Massilia terrae</name>
    <dbReference type="NCBI Taxonomy" id="1811224"/>
    <lineage>
        <taxon>Bacteria</taxon>
        <taxon>Pseudomonadati</taxon>
        <taxon>Pseudomonadota</taxon>
        <taxon>Betaproteobacteria</taxon>
        <taxon>Burkholderiales</taxon>
        <taxon>Oxalobacteraceae</taxon>
        <taxon>Telluria group</taxon>
        <taxon>Massilia</taxon>
    </lineage>
</organism>
<evidence type="ECO:0000313" key="6">
    <source>
        <dbReference type="Proteomes" id="UP001204621"/>
    </source>
</evidence>
<dbReference type="EMBL" id="JANUGU010000005">
    <property type="protein sequence ID" value="MCS0659480.1"/>
    <property type="molecule type" value="Genomic_DNA"/>
</dbReference>
<name>A0ABT2D235_9BURK</name>
<gene>
    <name evidence="5" type="ORF">NX778_15530</name>
</gene>
<evidence type="ECO:0000256" key="1">
    <source>
        <dbReference type="ARBA" id="ARBA00023015"/>
    </source>
</evidence>
<comment type="caution">
    <text evidence="5">The sequence shown here is derived from an EMBL/GenBank/DDBJ whole genome shotgun (WGS) entry which is preliminary data.</text>
</comment>
<keyword evidence="1" id="KW-0805">Transcription regulation</keyword>
<dbReference type="SUPFAM" id="SSF46785">
    <property type="entry name" value="Winged helix' DNA-binding domain"/>
    <property type="match status" value="1"/>
</dbReference>
<dbReference type="InterPro" id="IPR000524">
    <property type="entry name" value="Tscrpt_reg_HTH_GntR"/>
</dbReference>
<accession>A0ABT2D235</accession>
<dbReference type="RefSeq" id="WP_258812671.1">
    <property type="nucleotide sequence ID" value="NZ_JANUGU010000005.1"/>
</dbReference>
<dbReference type="SMART" id="SM00345">
    <property type="entry name" value="HTH_GNTR"/>
    <property type="match status" value="1"/>
</dbReference>
<dbReference type="InterPro" id="IPR008920">
    <property type="entry name" value="TF_FadR/GntR_C"/>
</dbReference>
<dbReference type="PANTHER" id="PTHR43537">
    <property type="entry name" value="TRANSCRIPTIONAL REGULATOR, GNTR FAMILY"/>
    <property type="match status" value="1"/>
</dbReference>
<keyword evidence="6" id="KW-1185">Reference proteome</keyword>
<feature type="domain" description="HTH gntR-type" evidence="4">
    <location>
        <begin position="13"/>
        <end position="81"/>
    </location>
</feature>
<keyword evidence="2" id="KW-0238">DNA-binding</keyword>
<evidence type="ECO:0000256" key="3">
    <source>
        <dbReference type="ARBA" id="ARBA00023163"/>
    </source>
</evidence>